<accession>A0ABR2JD50</accession>
<keyword evidence="2" id="KW-1185">Reference proteome</keyword>
<gene>
    <name evidence="1" type="ORF">M9Y10_006041</name>
</gene>
<dbReference type="Proteomes" id="UP001470230">
    <property type="component" value="Unassembled WGS sequence"/>
</dbReference>
<evidence type="ECO:0000313" key="2">
    <source>
        <dbReference type="Proteomes" id="UP001470230"/>
    </source>
</evidence>
<name>A0ABR2JD50_9EUKA</name>
<proteinExistence type="predicted"/>
<dbReference type="EMBL" id="JAPFFF010000012">
    <property type="protein sequence ID" value="KAK8875866.1"/>
    <property type="molecule type" value="Genomic_DNA"/>
</dbReference>
<sequence>MVLPPTATNLETALKDSNIKYILYEQLGLRVLDLIDKDYLIIQHNKYSSYTLYKNKPINYESITEWFVPGGFLSKYKSIYYPSSFIADNSLLSAFCFKK</sequence>
<evidence type="ECO:0000313" key="1">
    <source>
        <dbReference type="EMBL" id="KAK8875866.1"/>
    </source>
</evidence>
<protein>
    <submittedName>
        <fullName evidence="1">Uncharacterized protein</fullName>
    </submittedName>
</protein>
<organism evidence="1 2">
    <name type="scientific">Tritrichomonas musculus</name>
    <dbReference type="NCBI Taxonomy" id="1915356"/>
    <lineage>
        <taxon>Eukaryota</taxon>
        <taxon>Metamonada</taxon>
        <taxon>Parabasalia</taxon>
        <taxon>Tritrichomonadida</taxon>
        <taxon>Tritrichomonadidae</taxon>
        <taxon>Tritrichomonas</taxon>
    </lineage>
</organism>
<comment type="caution">
    <text evidence="1">The sequence shown here is derived from an EMBL/GenBank/DDBJ whole genome shotgun (WGS) entry which is preliminary data.</text>
</comment>
<reference evidence="1 2" key="1">
    <citation type="submission" date="2024-04" db="EMBL/GenBank/DDBJ databases">
        <title>Tritrichomonas musculus Genome.</title>
        <authorList>
            <person name="Alves-Ferreira E."/>
            <person name="Grigg M."/>
            <person name="Lorenzi H."/>
            <person name="Galac M."/>
        </authorList>
    </citation>
    <scope>NUCLEOTIDE SEQUENCE [LARGE SCALE GENOMIC DNA]</scope>
    <source>
        <strain evidence="1 2">EAF2021</strain>
    </source>
</reference>